<dbReference type="KEGG" id="char:116218754"/>
<evidence type="ECO:0000313" key="3">
    <source>
        <dbReference type="RefSeq" id="XP_031417339.1"/>
    </source>
</evidence>
<dbReference type="OrthoDB" id="9944156at2759"/>
<dbReference type="AlphaFoldDB" id="A0A6P8EYA4"/>
<name>A0A6P8EYA4_CLUHA</name>
<feature type="compositionally biased region" description="Basic and acidic residues" evidence="1">
    <location>
        <begin position="40"/>
        <end position="53"/>
    </location>
</feature>
<accession>A0A6P8EYA4</accession>
<keyword evidence="2" id="KW-1185">Reference proteome</keyword>
<protein>
    <submittedName>
        <fullName evidence="3">Brain-specific angiogenesis inhibitor 1-associated protein 2-like protein 2</fullName>
    </submittedName>
</protein>
<sequence length="85" mass="9093">MTNLHDQSGGGGQGGILPPAPPLPSAANQMHPTTSYANKQSEKQQKPRSEDYGSRPNLFPRGTNPFATVKLKPTVTNDRSAPRVP</sequence>
<feature type="compositionally biased region" description="Polar residues" evidence="1">
    <location>
        <begin position="27"/>
        <end position="39"/>
    </location>
</feature>
<proteinExistence type="predicted"/>
<evidence type="ECO:0000256" key="1">
    <source>
        <dbReference type="SAM" id="MobiDB-lite"/>
    </source>
</evidence>
<dbReference type="Proteomes" id="UP000515152">
    <property type="component" value="Chromosome 23"/>
</dbReference>
<organism evidence="2 3">
    <name type="scientific">Clupea harengus</name>
    <name type="common">Atlantic herring</name>
    <dbReference type="NCBI Taxonomy" id="7950"/>
    <lineage>
        <taxon>Eukaryota</taxon>
        <taxon>Metazoa</taxon>
        <taxon>Chordata</taxon>
        <taxon>Craniata</taxon>
        <taxon>Vertebrata</taxon>
        <taxon>Euteleostomi</taxon>
        <taxon>Actinopterygii</taxon>
        <taxon>Neopterygii</taxon>
        <taxon>Teleostei</taxon>
        <taxon>Clupei</taxon>
        <taxon>Clupeiformes</taxon>
        <taxon>Clupeoidei</taxon>
        <taxon>Clupeidae</taxon>
        <taxon>Clupea</taxon>
    </lineage>
</organism>
<dbReference type="GeneID" id="116218754"/>
<feature type="region of interest" description="Disordered" evidence="1">
    <location>
        <begin position="1"/>
        <end position="85"/>
    </location>
</feature>
<dbReference type="RefSeq" id="XP_031417339.1">
    <property type="nucleotide sequence ID" value="XM_031561479.2"/>
</dbReference>
<gene>
    <name evidence="3" type="primary">LOC116218754</name>
</gene>
<reference evidence="3" key="1">
    <citation type="submission" date="2025-08" db="UniProtKB">
        <authorList>
            <consortium name="RefSeq"/>
        </authorList>
    </citation>
    <scope>IDENTIFICATION</scope>
</reference>
<evidence type="ECO:0000313" key="2">
    <source>
        <dbReference type="Proteomes" id="UP000515152"/>
    </source>
</evidence>